<reference evidence="2" key="1">
    <citation type="submission" date="2022-11" db="UniProtKB">
        <authorList>
            <consortium name="WormBaseParasite"/>
        </authorList>
    </citation>
    <scope>IDENTIFICATION</scope>
</reference>
<evidence type="ECO:0000313" key="1">
    <source>
        <dbReference type="Proteomes" id="UP000887565"/>
    </source>
</evidence>
<sequence>MVVGKTGSAEVPTDPMPPEATDMIVVLKPQMYADKVGKIIQTVDGATTPQIERVSGLPQINVQYDRTRIANYGLNIEDVNNA</sequence>
<dbReference type="AlphaFoldDB" id="A0A915JIK6"/>
<dbReference type="Proteomes" id="UP000887565">
    <property type="component" value="Unplaced"/>
</dbReference>
<accession>A0A915JIK6</accession>
<proteinExistence type="predicted"/>
<evidence type="ECO:0000313" key="2">
    <source>
        <dbReference type="WBParaSite" id="nRc.2.0.1.t25984-RA"/>
    </source>
</evidence>
<dbReference type="WBParaSite" id="nRc.2.0.1.t25984-RA">
    <property type="protein sequence ID" value="nRc.2.0.1.t25984-RA"/>
    <property type="gene ID" value="nRc.2.0.1.g25984"/>
</dbReference>
<protein>
    <submittedName>
        <fullName evidence="2">Uncharacterized protein</fullName>
    </submittedName>
</protein>
<organism evidence="1 2">
    <name type="scientific">Romanomermis culicivorax</name>
    <name type="common">Nematode worm</name>
    <dbReference type="NCBI Taxonomy" id="13658"/>
    <lineage>
        <taxon>Eukaryota</taxon>
        <taxon>Metazoa</taxon>
        <taxon>Ecdysozoa</taxon>
        <taxon>Nematoda</taxon>
        <taxon>Enoplea</taxon>
        <taxon>Dorylaimia</taxon>
        <taxon>Mermithida</taxon>
        <taxon>Mermithoidea</taxon>
        <taxon>Mermithidae</taxon>
        <taxon>Romanomermis</taxon>
    </lineage>
</organism>
<name>A0A915JIK6_ROMCU</name>
<keyword evidence="1" id="KW-1185">Reference proteome</keyword>